<comment type="caution">
    <text evidence="1">The sequence shown here is derived from an EMBL/GenBank/DDBJ whole genome shotgun (WGS) entry which is preliminary data.</text>
</comment>
<accession>A0A841MM05</accession>
<evidence type="ECO:0000313" key="1">
    <source>
        <dbReference type="EMBL" id="MBB6327923.1"/>
    </source>
</evidence>
<evidence type="ECO:0000313" key="2">
    <source>
        <dbReference type="Proteomes" id="UP000588604"/>
    </source>
</evidence>
<keyword evidence="2" id="KW-1185">Reference proteome</keyword>
<sequence length="30" mass="3569">MLVENRLTIDGMLLPIGEWIWYFMKKGLSN</sequence>
<organism evidence="1 2">
    <name type="scientific">Algoriphagus iocasae</name>
    <dbReference type="NCBI Taxonomy" id="1836499"/>
    <lineage>
        <taxon>Bacteria</taxon>
        <taxon>Pseudomonadati</taxon>
        <taxon>Bacteroidota</taxon>
        <taxon>Cytophagia</taxon>
        <taxon>Cytophagales</taxon>
        <taxon>Cyclobacteriaceae</taxon>
        <taxon>Algoriphagus</taxon>
    </lineage>
</organism>
<proteinExistence type="predicted"/>
<reference evidence="1 2" key="1">
    <citation type="submission" date="2020-08" db="EMBL/GenBank/DDBJ databases">
        <title>Genomic Encyclopedia of Type Strains, Phase IV (KMG-IV): sequencing the most valuable type-strain genomes for metagenomic binning, comparative biology and taxonomic classification.</title>
        <authorList>
            <person name="Goeker M."/>
        </authorList>
    </citation>
    <scope>NUCLEOTIDE SEQUENCE [LARGE SCALE GENOMIC DNA]</scope>
    <source>
        <strain evidence="1 2">DSM 102044</strain>
    </source>
</reference>
<name>A0A841MM05_9BACT</name>
<dbReference type="AlphaFoldDB" id="A0A841MM05"/>
<dbReference type="Proteomes" id="UP000588604">
    <property type="component" value="Unassembled WGS sequence"/>
</dbReference>
<gene>
    <name evidence="1" type="ORF">FHS59_003566</name>
</gene>
<dbReference type="EMBL" id="JACIJO010000003">
    <property type="protein sequence ID" value="MBB6327923.1"/>
    <property type="molecule type" value="Genomic_DNA"/>
</dbReference>
<protein>
    <submittedName>
        <fullName evidence="1">Uncharacterized protein</fullName>
    </submittedName>
</protein>